<comment type="caution">
    <text evidence="1">The sequence shown here is derived from an EMBL/GenBank/DDBJ whole genome shotgun (WGS) entry which is preliminary data.</text>
</comment>
<reference evidence="1 2" key="1">
    <citation type="journal article" date="2018" name="Front. Plant Sci.">
        <title>Red Clover (Trifolium pratense) and Zigzag Clover (T. medium) - A Picture of Genomic Similarities and Differences.</title>
        <authorList>
            <person name="Dluhosova J."/>
            <person name="Istvanek J."/>
            <person name="Nedelnik J."/>
            <person name="Repkova J."/>
        </authorList>
    </citation>
    <scope>NUCLEOTIDE SEQUENCE [LARGE SCALE GENOMIC DNA]</scope>
    <source>
        <strain evidence="2">cv. 10/8</strain>
        <tissue evidence="1">Leaf</tissue>
    </source>
</reference>
<evidence type="ECO:0000313" key="2">
    <source>
        <dbReference type="Proteomes" id="UP000265520"/>
    </source>
</evidence>
<feature type="non-terminal residue" evidence="1">
    <location>
        <position position="1"/>
    </location>
</feature>
<organism evidence="1 2">
    <name type="scientific">Trifolium medium</name>
    <dbReference type="NCBI Taxonomy" id="97028"/>
    <lineage>
        <taxon>Eukaryota</taxon>
        <taxon>Viridiplantae</taxon>
        <taxon>Streptophyta</taxon>
        <taxon>Embryophyta</taxon>
        <taxon>Tracheophyta</taxon>
        <taxon>Spermatophyta</taxon>
        <taxon>Magnoliopsida</taxon>
        <taxon>eudicotyledons</taxon>
        <taxon>Gunneridae</taxon>
        <taxon>Pentapetalae</taxon>
        <taxon>rosids</taxon>
        <taxon>fabids</taxon>
        <taxon>Fabales</taxon>
        <taxon>Fabaceae</taxon>
        <taxon>Papilionoideae</taxon>
        <taxon>50 kb inversion clade</taxon>
        <taxon>NPAAA clade</taxon>
        <taxon>Hologalegina</taxon>
        <taxon>IRL clade</taxon>
        <taxon>Trifolieae</taxon>
        <taxon>Trifolium</taxon>
    </lineage>
</organism>
<keyword evidence="2" id="KW-1185">Reference proteome</keyword>
<evidence type="ECO:0000313" key="1">
    <source>
        <dbReference type="EMBL" id="MCI34703.1"/>
    </source>
</evidence>
<dbReference type="AlphaFoldDB" id="A0A392RDK6"/>
<proteinExistence type="predicted"/>
<sequence>QGAFYDAYGTMPPNSWAAAPIASISGGEQQHSGSAALY</sequence>
<accession>A0A392RDK6</accession>
<name>A0A392RDK6_9FABA</name>
<protein>
    <submittedName>
        <fullName evidence="1">Uncharacterized protein</fullName>
    </submittedName>
</protein>
<dbReference type="EMBL" id="LXQA010216316">
    <property type="protein sequence ID" value="MCI34703.1"/>
    <property type="molecule type" value="Genomic_DNA"/>
</dbReference>
<dbReference type="Proteomes" id="UP000265520">
    <property type="component" value="Unassembled WGS sequence"/>
</dbReference>